<evidence type="ECO:0000256" key="4">
    <source>
        <dbReference type="ARBA" id="ARBA00022692"/>
    </source>
</evidence>
<evidence type="ECO:0000256" key="10">
    <source>
        <dbReference type="PIRSR" id="PIRSR615500-1"/>
    </source>
</evidence>
<keyword evidence="7 11" id="KW-0720">Serine protease</keyword>
<comment type="subcellular location">
    <subcellularLocation>
        <location evidence="1">Membrane</location>
    </subcellularLocation>
</comment>
<dbReference type="Proteomes" id="UP000434172">
    <property type="component" value="Unassembled WGS sequence"/>
</dbReference>
<dbReference type="GO" id="GO:0016020">
    <property type="term" value="C:membrane"/>
    <property type="evidence" value="ECO:0007669"/>
    <property type="project" value="UniProtKB-SubCell"/>
</dbReference>
<dbReference type="PROSITE" id="PS51892">
    <property type="entry name" value="SUBTILASE"/>
    <property type="match status" value="1"/>
</dbReference>
<feature type="transmembrane region" description="Helical" evidence="12">
    <location>
        <begin position="1105"/>
        <end position="1129"/>
    </location>
</feature>
<keyword evidence="8 12" id="KW-1133">Transmembrane helix</keyword>
<dbReference type="PANTHER" id="PTHR43806">
    <property type="entry name" value="PEPTIDASE S8"/>
    <property type="match status" value="1"/>
</dbReference>
<dbReference type="InterPro" id="IPR050131">
    <property type="entry name" value="Peptidase_S8_subtilisin-like"/>
</dbReference>
<feature type="active site" description="Charge relay system" evidence="10 11">
    <location>
        <position position="500"/>
    </location>
</feature>
<feature type="transmembrane region" description="Helical" evidence="12">
    <location>
        <begin position="1141"/>
        <end position="1164"/>
    </location>
</feature>
<keyword evidence="6 11" id="KW-0378">Hydrolase</keyword>
<dbReference type="InterPro" id="IPR000209">
    <property type="entry name" value="Peptidase_S8/S53_dom"/>
</dbReference>
<proteinExistence type="inferred from homology"/>
<dbReference type="InterPro" id="IPR015500">
    <property type="entry name" value="Peptidase_S8_subtilisin-rel"/>
</dbReference>
<dbReference type="PANTHER" id="PTHR43806:SF66">
    <property type="entry name" value="SERIN ENDOPEPTIDASE"/>
    <property type="match status" value="1"/>
</dbReference>
<dbReference type="GO" id="GO:0006508">
    <property type="term" value="P:proteolysis"/>
    <property type="evidence" value="ECO:0007669"/>
    <property type="project" value="UniProtKB-KW"/>
</dbReference>
<evidence type="ECO:0000259" key="15">
    <source>
        <dbReference type="Pfam" id="PF06280"/>
    </source>
</evidence>
<dbReference type="InterPro" id="IPR036852">
    <property type="entry name" value="Peptidase_S8/S53_dom_sf"/>
</dbReference>
<feature type="domain" description="Amino acid transporter transmembrane" evidence="14">
    <location>
        <begin position="928"/>
        <end position="1317"/>
    </location>
</feature>
<dbReference type="InterPro" id="IPR034187">
    <property type="entry name" value="Peptidases_S8_5"/>
</dbReference>
<dbReference type="EMBL" id="WOWK01000055">
    <property type="protein sequence ID" value="KAF0323155.1"/>
    <property type="molecule type" value="Genomic_DNA"/>
</dbReference>
<dbReference type="PRINTS" id="PR00723">
    <property type="entry name" value="SUBTILISIN"/>
</dbReference>
<dbReference type="GO" id="GO:0004252">
    <property type="term" value="F:serine-type endopeptidase activity"/>
    <property type="evidence" value="ECO:0007669"/>
    <property type="project" value="UniProtKB-UniRule"/>
</dbReference>
<comment type="caution">
    <text evidence="16">The sequence shown here is derived from an EMBL/GenBank/DDBJ whole genome shotgun (WGS) entry which is preliminary data.</text>
</comment>
<reference evidence="16 17" key="1">
    <citation type="submission" date="2019-12" db="EMBL/GenBank/DDBJ databases">
        <title>A genome sequence resource for the geographically widespread anthracnose pathogen Colletotrichum asianum.</title>
        <authorList>
            <person name="Meng Y."/>
        </authorList>
    </citation>
    <scope>NUCLEOTIDE SEQUENCE [LARGE SCALE GENOMIC DNA]</scope>
    <source>
        <strain evidence="16 17">ICMP 18580</strain>
    </source>
</reference>
<feature type="transmembrane region" description="Helical" evidence="12">
    <location>
        <begin position="1042"/>
        <end position="1058"/>
    </location>
</feature>
<evidence type="ECO:0000256" key="8">
    <source>
        <dbReference type="ARBA" id="ARBA00022989"/>
    </source>
</evidence>
<dbReference type="Pfam" id="PF06280">
    <property type="entry name" value="fn3_5"/>
    <property type="match status" value="1"/>
</dbReference>
<evidence type="ECO:0000256" key="3">
    <source>
        <dbReference type="ARBA" id="ARBA00022670"/>
    </source>
</evidence>
<evidence type="ECO:0000259" key="14">
    <source>
        <dbReference type="Pfam" id="PF01490"/>
    </source>
</evidence>
<protein>
    <submittedName>
        <fullName evidence="16">Serine endopeptidase</fullName>
    </submittedName>
</protein>
<dbReference type="InterPro" id="IPR010435">
    <property type="entry name" value="C5a/SBT2-like_Fn3"/>
</dbReference>
<dbReference type="InterPro" id="IPR022398">
    <property type="entry name" value="Peptidase_S8_His-AS"/>
</dbReference>
<feature type="transmembrane region" description="Helical" evidence="12">
    <location>
        <begin position="954"/>
        <end position="981"/>
    </location>
</feature>
<feature type="domain" description="Peptidase S8/S53" evidence="13">
    <location>
        <begin position="155"/>
        <end position="519"/>
    </location>
</feature>
<gene>
    <name evidence="16" type="ORF">GQ607_009699</name>
</gene>
<dbReference type="PROSITE" id="PS00137">
    <property type="entry name" value="SUBTILASE_HIS"/>
    <property type="match status" value="1"/>
</dbReference>
<feature type="transmembrane region" description="Helical" evidence="12">
    <location>
        <begin position="1184"/>
        <end position="1202"/>
    </location>
</feature>
<dbReference type="Pfam" id="PF01490">
    <property type="entry name" value="Aa_trans"/>
    <property type="match status" value="1"/>
</dbReference>
<dbReference type="PROSITE" id="PS00136">
    <property type="entry name" value="SUBTILASE_ASP"/>
    <property type="match status" value="1"/>
</dbReference>
<organism evidence="16 17">
    <name type="scientific">Colletotrichum asianum</name>
    <dbReference type="NCBI Taxonomy" id="702518"/>
    <lineage>
        <taxon>Eukaryota</taxon>
        <taxon>Fungi</taxon>
        <taxon>Dikarya</taxon>
        <taxon>Ascomycota</taxon>
        <taxon>Pezizomycotina</taxon>
        <taxon>Sordariomycetes</taxon>
        <taxon>Hypocreomycetidae</taxon>
        <taxon>Glomerellales</taxon>
        <taxon>Glomerellaceae</taxon>
        <taxon>Colletotrichum</taxon>
        <taxon>Colletotrichum gloeosporioides species complex</taxon>
    </lineage>
</organism>
<evidence type="ECO:0000256" key="6">
    <source>
        <dbReference type="ARBA" id="ARBA00022801"/>
    </source>
</evidence>
<feature type="domain" description="C5a peptidase/Subtilisin-like protease SBT2-like Fn3-like" evidence="15">
    <location>
        <begin position="584"/>
        <end position="698"/>
    </location>
</feature>
<keyword evidence="9 12" id="KW-0472">Membrane</keyword>
<dbReference type="Pfam" id="PF00082">
    <property type="entry name" value="Peptidase_S8"/>
    <property type="match status" value="1"/>
</dbReference>
<comment type="similarity">
    <text evidence="2 11">Belongs to the peptidase S8 family.</text>
</comment>
<evidence type="ECO:0000259" key="13">
    <source>
        <dbReference type="Pfam" id="PF00082"/>
    </source>
</evidence>
<evidence type="ECO:0000256" key="1">
    <source>
        <dbReference type="ARBA" id="ARBA00004370"/>
    </source>
</evidence>
<evidence type="ECO:0000256" key="7">
    <source>
        <dbReference type="ARBA" id="ARBA00022825"/>
    </source>
</evidence>
<evidence type="ECO:0000256" key="2">
    <source>
        <dbReference type="ARBA" id="ARBA00011073"/>
    </source>
</evidence>
<dbReference type="InterPro" id="IPR023827">
    <property type="entry name" value="Peptidase_S8_Asp-AS"/>
</dbReference>
<dbReference type="OrthoDB" id="4803627at2759"/>
<feature type="transmembrane region" description="Helical" evidence="12">
    <location>
        <begin position="1223"/>
        <end position="1246"/>
    </location>
</feature>
<evidence type="ECO:0000313" key="16">
    <source>
        <dbReference type="EMBL" id="KAF0323155.1"/>
    </source>
</evidence>
<dbReference type="InterPro" id="IPR013057">
    <property type="entry name" value="AA_transpt_TM"/>
</dbReference>
<dbReference type="Gene3D" id="3.40.50.200">
    <property type="entry name" value="Peptidase S8/S53 domain"/>
    <property type="match status" value="2"/>
</dbReference>
<sequence>MEEDPFLGAQVCCAVRALTFLTALCLLGSGVASRIGRRDNSTTTDTVIPNRFILQLADAADVATVAAAINARPGARVVKEFNSPVFKAVSIESNTDTTDSFSKITDVDSVWPSRMIKLDPSPKSSLDKRDAAAVPFSEIHKSTGVYRLHEAGILGEGAKVAVVDTGIYYDHPALGGGFGPGFKVEGGRDLVGDGSWPNEPKNPDDDIEDFQGHGTHVAGIVAGETEEFKRVAPKAKIYGYKVMGARDYTDDETLIEAFLAAYDDDVDVITASIGATGIVITIAAGNSGWEGAYHGSSGSSAKGVIAVASTEASVIAGKPFNETFTDASGVSKTFTIGYMADEAFPETLNVPIVPLTLDATSEIARGCQSFPAGTPSFTNKIILLRAGGCQNLVKQANARAVGAQYVLAYNDDATIGTVSGDAGHEIINVIKNGGKVTGDFSLDQSKPIGILNPYGNLANDFTSIGALNDLSLKPDIAVPGGDVFSSYLSPPTWAILSGTSMATPYLAGVAALYIGKFGGKKVHGAKFSEQLMMRIISSGEPLQWSNDINVVDGFTASVAQVGTGRVNASKVLDYTTQLSLERFALNDTANFIERHTVEITNNAAQAVTYTFAVEEAGGFDTLDASDPTKIAKYPLTPQKMVPEVTLPQDGFSVGPGETKTAEFIFKAPGELNAALLPTYSGNIAIKSSVGEHLAVPYLGLAADLQKEMHETFEKGTPTGTKGPDGNTALDATKPVSFTFDLSTAAQDFPRIAYEMLWGTKTLRWDIFEAGWDESRWTSYPPVAGEKGYVGTATGYRGSPSQANFDPARDEKSWTVAFPLVNIFRTSIETARHRVWWLGGLGDGTDIKPGNYTMRFAALNPLGDPAKADHWDVYEVKEITVEAMKQYREDYSGGEVGINGFNHDSSRPVVYDDLDPFGHEENHQIKYKTLSWHLVAVLMIAEIVSNGMLSLPSSLAVVGLVPGVVLIVFLGVFATYTSWLLVQFKLRHPEIHSMGDAGQILFGRPGRELLAFGTVVFAIFATGGQLLAGQIALATLSDNKLCLMLYTGIFAIPTFIFSFPRTMDQLSWLCIPSVISILVAGVVGMVGAGLHPAADRQVSAAVASDFYTAFIAITNPVFAYAGHFMFFILMSEMRRPQDAMKAAYVLQGFATTFYAVFAVVCYVYLGDGVASPAFSSLEPKWAKAAYGIAIPNFLLAGSLYAHTAAKLIFVRIFRKSRHLHSHTLAGWGTWTVLILLSNAASFVLAVGVPIFNYLIGIAASLFAAWYTYGIAGAFWLHDNYHDFDGWRQWSRKWFQTLVAVLTFAAGGFICVAGTYVTVKGIAEAYSSGEVGEPFSC</sequence>
<evidence type="ECO:0000256" key="11">
    <source>
        <dbReference type="PROSITE-ProRule" id="PRU01240"/>
    </source>
</evidence>
<feature type="active site" description="Charge relay system" evidence="10 11">
    <location>
        <position position="164"/>
    </location>
</feature>
<evidence type="ECO:0000256" key="12">
    <source>
        <dbReference type="SAM" id="Phobius"/>
    </source>
</evidence>
<keyword evidence="3 11" id="KW-0645">Protease</keyword>
<accession>A0A8H3ZTP1</accession>
<feature type="transmembrane region" description="Helical" evidence="12">
    <location>
        <begin position="1065"/>
        <end position="1085"/>
    </location>
</feature>
<keyword evidence="4 12" id="KW-0812">Transmembrane</keyword>
<name>A0A8H3ZTP1_9PEZI</name>
<feature type="active site" description="Charge relay system" evidence="10 11">
    <location>
        <position position="213"/>
    </location>
</feature>
<keyword evidence="17" id="KW-1185">Reference proteome</keyword>
<evidence type="ECO:0000313" key="17">
    <source>
        <dbReference type="Proteomes" id="UP000434172"/>
    </source>
</evidence>
<feature type="transmembrane region" description="Helical" evidence="12">
    <location>
        <begin position="1008"/>
        <end position="1030"/>
    </location>
</feature>
<feature type="transmembrane region" description="Helical" evidence="12">
    <location>
        <begin position="1252"/>
        <end position="1275"/>
    </location>
</feature>
<feature type="transmembrane region" description="Helical" evidence="12">
    <location>
        <begin position="1296"/>
        <end position="1317"/>
    </location>
</feature>
<dbReference type="CDD" id="cd07489">
    <property type="entry name" value="Peptidases_S8_5"/>
    <property type="match status" value="1"/>
</dbReference>
<evidence type="ECO:0000256" key="9">
    <source>
        <dbReference type="ARBA" id="ARBA00023136"/>
    </source>
</evidence>
<dbReference type="SUPFAM" id="SSF52743">
    <property type="entry name" value="Subtilisin-like"/>
    <property type="match status" value="1"/>
</dbReference>
<evidence type="ECO:0000256" key="5">
    <source>
        <dbReference type="ARBA" id="ARBA00022729"/>
    </source>
</evidence>
<keyword evidence="5" id="KW-0732">Signal</keyword>